<dbReference type="Pfam" id="PF13432">
    <property type="entry name" value="TPR_16"/>
    <property type="match status" value="1"/>
</dbReference>
<dbReference type="SUPFAM" id="SSF48452">
    <property type="entry name" value="TPR-like"/>
    <property type="match status" value="1"/>
</dbReference>
<proteinExistence type="predicted"/>
<dbReference type="Proteomes" id="UP000736328">
    <property type="component" value="Unassembled WGS sequence"/>
</dbReference>
<dbReference type="PROSITE" id="PS50005">
    <property type="entry name" value="TPR"/>
    <property type="match status" value="1"/>
</dbReference>
<dbReference type="Gene3D" id="1.25.40.10">
    <property type="entry name" value="Tetratricopeptide repeat domain"/>
    <property type="match status" value="1"/>
</dbReference>
<gene>
    <name evidence="2" type="ORF">HY768_06235</name>
</gene>
<dbReference type="InterPro" id="IPR011990">
    <property type="entry name" value="TPR-like_helical_dom_sf"/>
</dbReference>
<organism evidence="2 3">
    <name type="scientific">candidate division TA06 bacterium</name>
    <dbReference type="NCBI Taxonomy" id="2250710"/>
    <lineage>
        <taxon>Bacteria</taxon>
        <taxon>Bacteria division TA06</taxon>
    </lineage>
</organism>
<accession>A0A933IBJ6</accession>
<dbReference type="EMBL" id="JACQXR010000083">
    <property type="protein sequence ID" value="MBI4726807.1"/>
    <property type="molecule type" value="Genomic_DNA"/>
</dbReference>
<comment type="caution">
    <text evidence="2">The sequence shown here is derived from an EMBL/GenBank/DDBJ whole genome shotgun (WGS) entry which is preliminary data.</text>
</comment>
<evidence type="ECO:0000313" key="2">
    <source>
        <dbReference type="EMBL" id="MBI4726807.1"/>
    </source>
</evidence>
<dbReference type="InterPro" id="IPR019734">
    <property type="entry name" value="TPR_rpt"/>
</dbReference>
<sequence length="134" mass="15185">MLTNLLLLFTVALSPAGSYNLGNKHYSQNDYSQAVAAYQEALRSGPDASVLYNLGNGYFKSGRIGLAVASYRRARYLSPRDKDISANLDFVRSYRADKILTMPDPFSKFLYGLFHFFRNTKHPFRPWSVSALVF</sequence>
<keyword evidence="1" id="KW-0802">TPR repeat</keyword>
<feature type="repeat" description="TPR" evidence="1">
    <location>
        <begin position="48"/>
        <end position="81"/>
    </location>
</feature>
<name>A0A933IBJ6_UNCT6</name>
<dbReference type="AlphaFoldDB" id="A0A933IBJ6"/>
<reference evidence="2" key="1">
    <citation type="submission" date="2020-07" db="EMBL/GenBank/DDBJ databases">
        <title>Huge and variable diversity of episymbiotic CPR bacteria and DPANN archaea in groundwater ecosystems.</title>
        <authorList>
            <person name="He C.Y."/>
            <person name="Keren R."/>
            <person name="Whittaker M."/>
            <person name="Farag I.F."/>
            <person name="Doudna J."/>
            <person name="Cate J.H.D."/>
            <person name="Banfield J.F."/>
        </authorList>
    </citation>
    <scope>NUCLEOTIDE SEQUENCE</scope>
    <source>
        <strain evidence="2">NC_groundwater_1520_Pr4_B-0.1um_53_5</strain>
    </source>
</reference>
<evidence type="ECO:0000313" key="3">
    <source>
        <dbReference type="Proteomes" id="UP000736328"/>
    </source>
</evidence>
<evidence type="ECO:0000256" key="1">
    <source>
        <dbReference type="PROSITE-ProRule" id="PRU00339"/>
    </source>
</evidence>
<dbReference type="SMART" id="SM00028">
    <property type="entry name" value="TPR"/>
    <property type="match status" value="2"/>
</dbReference>
<protein>
    <submittedName>
        <fullName evidence="2">Tetratricopeptide repeat protein</fullName>
    </submittedName>
</protein>